<feature type="compositionally biased region" description="Basic and acidic residues" evidence="8">
    <location>
        <begin position="1"/>
        <end position="21"/>
    </location>
</feature>
<feature type="compositionally biased region" description="Low complexity" evidence="8">
    <location>
        <begin position="1255"/>
        <end position="1267"/>
    </location>
</feature>
<feature type="region of interest" description="Disordered" evidence="8">
    <location>
        <begin position="1123"/>
        <end position="1469"/>
    </location>
</feature>
<accession>A0A6A4WV75</accession>
<comment type="caution">
    <text evidence="10">The sequence shown here is derived from an EMBL/GenBank/DDBJ whole genome shotgun (WGS) entry which is preliminary data.</text>
</comment>
<keyword evidence="4 10" id="KW-0418">Kinase</keyword>
<feature type="compositionally biased region" description="Basic and acidic residues" evidence="8">
    <location>
        <begin position="412"/>
        <end position="421"/>
    </location>
</feature>
<dbReference type="FunFam" id="3.30.200.20:FF:000358">
    <property type="entry name" value="Tau tubulin kinase 2b"/>
    <property type="match status" value="1"/>
</dbReference>
<feature type="region of interest" description="Disordered" evidence="8">
    <location>
        <begin position="896"/>
        <end position="1014"/>
    </location>
</feature>
<evidence type="ECO:0000256" key="5">
    <source>
        <dbReference type="ARBA" id="ARBA00022840"/>
    </source>
</evidence>
<evidence type="ECO:0000256" key="8">
    <source>
        <dbReference type="SAM" id="MobiDB-lite"/>
    </source>
</evidence>
<dbReference type="GO" id="GO:0015630">
    <property type="term" value="C:microtubule cytoskeleton"/>
    <property type="evidence" value="ECO:0007669"/>
    <property type="project" value="UniProtKB-ARBA"/>
</dbReference>
<evidence type="ECO:0000259" key="9">
    <source>
        <dbReference type="PROSITE" id="PS50011"/>
    </source>
</evidence>
<feature type="compositionally biased region" description="Low complexity" evidence="8">
    <location>
        <begin position="1184"/>
        <end position="1204"/>
    </location>
</feature>
<feature type="compositionally biased region" description="Low complexity" evidence="8">
    <location>
        <begin position="779"/>
        <end position="792"/>
    </location>
</feature>
<evidence type="ECO:0000256" key="4">
    <source>
        <dbReference type="ARBA" id="ARBA00022777"/>
    </source>
</evidence>
<evidence type="ECO:0000256" key="3">
    <source>
        <dbReference type="ARBA" id="ARBA00022741"/>
    </source>
</evidence>
<dbReference type="PROSITE" id="PS00107">
    <property type="entry name" value="PROTEIN_KINASE_ATP"/>
    <property type="match status" value="1"/>
</dbReference>
<keyword evidence="11" id="KW-1185">Reference proteome</keyword>
<feature type="compositionally biased region" description="Pro residues" evidence="8">
    <location>
        <begin position="768"/>
        <end position="778"/>
    </location>
</feature>
<dbReference type="PANTHER" id="PTHR11909">
    <property type="entry name" value="CASEIN KINASE-RELATED"/>
    <property type="match status" value="1"/>
</dbReference>
<gene>
    <name evidence="10" type="primary">Asator</name>
    <name evidence="10" type="ORF">FJT64_001933</name>
</gene>
<dbReference type="EMBL" id="VIIS01000292">
    <property type="protein sequence ID" value="KAF0310735.1"/>
    <property type="molecule type" value="Genomic_DNA"/>
</dbReference>
<dbReference type="SMART" id="SM00220">
    <property type="entry name" value="S_TKc"/>
    <property type="match status" value="1"/>
</dbReference>
<keyword evidence="2" id="KW-0808">Transferase</keyword>
<feature type="region of interest" description="Disordered" evidence="8">
    <location>
        <begin position="365"/>
        <end position="525"/>
    </location>
</feature>
<evidence type="ECO:0000256" key="1">
    <source>
        <dbReference type="ARBA" id="ARBA00022527"/>
    </source>
</evidence>
<keyword evidence="5 7" id="KW-0067">ATP-binding</keyword>
<feature type="compositionally biased region" description="Low complexity" evidence="8">
    <location>
        <begin position="1211"/>
        <end position="1222"/>
    </location>
</feature>
<dbReference type="OrthoDB" id="5979581at2759"/>
<feature type="compositionally biased region" description="Low complexity" evidence="8">
    <location>
        <begin position="1384"/>
        <end position="1397"/>
    </location>
</feature>
<evidence type="ECO:0000256" key="7">
    <source>
        <dbReference type="PROSITE-ProRule" id="PRU10141"/>
    </source>
</evidence>
<keyword evidence="1" id="KW-0723">Serine/threonine-protein kinase</keyword>
<sequence length="1469" mass="157727">MTPRPRVESSEDSSEHSDDHASGSLADDNNNFTKNITMTSEDLLQPGHVVKERWKVVKKIGGGGFGEIYEGLDLVTKEHVALKLESAKQPKQVLKMEVAVLKKLQGRDHVCRFIGCGRNDRFNYVVMQLQGRNLAELRRSQPRGAFSLSTTLRLGHQILHSIQAIHEAGFLHRDVKPSNFSMGRHPHNCKKVYMLDFGLARQYTNAYGEVRTPRAAAGFRGTVRYAAINAHKNKEMGRQDDLWSLFYMMVEFVNGSLPWRKIKDKEQVGVMKEEYNHYQLLKHLPSDFRQFLEHIQALDYYDKPDYAMLSGLFERCMKRRGVKETDAFDWEKAGAESAPAGGPASTPAIISKPAASYQTDLGSAACDNQENHRPAPATSGPQPRAPPAADTRDKVLVDNNRNATKVATSEDPSPKKGRSDQEGNAQRRPATKLRLSALDTAESNQEAAPASPRLTEGAQEVSGRSTEARTGRLDVSVPSTPQQSGPVGVGGAPLTAAGGEQTRETGRRERRDHRRRFHSAGSRNRLSLHRDVSVTQFAVADDDNVSQQATKGGGGMTLASQWKSGFDDSEAETDHEAAEQGLQSPEHRRQAAGDAPIVGPAARPAGTGAVPPPNTFFVPLQLIKSRLRVMAGAAPTAPLEYLGLEVATGPIHRSRGEGLPRAWSNPQLSARIRAGLEPPLLQQATFDDVVYEVDVVRNVAAVVSPAVPAAPAVGAVPAGPAAVRSPPPMVNRTVSMESDVSPHQLQPVSAKLEIRVFDKGDSRRSEAAPPPPPPPPTVPTIAVVTPSAPAATGSVPVATPVSPGSSATGPQNSQAKAVRVEDRSITRSSSPRLKSILKNKSEKNLAGKLEQAIGSGVSNTIPKNKSSPCLNEQFGRYFETPAAPAEVPHIQVTAAHREPPAPPPRPAQRTARSPPPAAGRRGPHSTESSSSRSRDSPAKAPAPAQPPAEEPRPAEHKRAAEESSVFYDAADESRARLATSRSRSRIDVDETSRNESFGTAVPVGTSEAADGGDYETVGFSFATARESPRTVRRRIGVVTPPPEFQNDPHDSQSTGDGTARNDSSAAAAAAARGRRRSGGASDAAGAPATALNGSAKRHSLDNLLLDDSERKISVISVQDLGAVFRGRSPAAGRQFHSDDSLLDGRERPARANRSQLSADLEAESEASERPVVTRRRHSARELHSTTPTSTSTASSAAEPAPRLASGRRGRLSSSPEPLSSRRGSAHQSPLYVQPSLSGYSPRRELHPSTTAGLTRTSYSPSSSYYDSPRYEPSRLAVSGWGLQKSSSSSACHQGYHTMPSRIRPPSTDLYRYPSPSRDDTSLDGCTPALRRRRQGTDKYVSEEPLGLRFQRRRSRPRDTTPVQPAVPPRSRQSGSGGRPRPSDGHSSGVSTESTRSEGGAGGGAAAGRRRAAADSSDSDSLSAREAAPVPHPPAGPPPAGAEISARRRRYRPAGVDEVSPLNHVLPPRH</sequence>
<feature type="region of interest" description="Disordered" evidence="8">
    <location>
        <begin position="760"/>
        <end position="833"/>
    </location>
</feature>
<reference evidence="10 11" key="1">
    <citation type="submission" date="2019-07" db="EMBL/GenBank/DDBJ databases">
        <title>Draft genome assembly of a fouling barnacle, Amphibalanus amphitrite (Darwin, 1854): The first reference genome for Thecostraca.</title>
        <authorList>
            <person name="Kim W."/>
        </authorList>
    </citation>
    <scope>NUCLEOTIDE SEQUENCE [LARGE SCALE GENOMIC DNA]</scope>
    <source>
        <strain evidence="10">SNU_AA5</strain>
        <tissue evidence="10">Soma without cirri and trophi</tissue>
    </source>
</reference>
<dbReference type="Pfam" id="PF00069">
    <property type="entry name" value="Pkinase"/>
    <property type="match status" value="1"/>
</dbReference>
<dbReference type="GO" id="GO:0005524">
    <property type="term" value="F:ATP binding"/>
    <property type="evidence" value="ECO:0007669"/>
    <property type="project" value="UniProtKB-UniRule"/>
</dbReference>
<proteinExistence type="inferred from homology"/>
<evidence type="ECO:0000256" key="2">
    <source>
        <dbReference type="ARBA" id="ARBA00022679"/>
    </source>
</evidence>
<feature type="compositionally biased region" description="Basic and acidic residues" evidence="8">
    <location>
        <begin position="949"/>
        <end position="961"/>
    </location>
</feature>
<protein>
    <submittedName>
        <fullName evidence="10">Tau-tubulin kinase Asator</fullName>
    </submittedName>
</protein>
<evidence type="ECO:0000256" key="6">
    <source>
        <dbReference type="ARBA" id="ARBA00061588"/>
    </source>
</evidence>
<dbReference type="Gene3D" id="1.10.510.10">
    <property type="entry name" value="Transferase(Phosphotransferase) domain 1"/>
    <property type="match status" value="1"/>
</dbReference>
<dbReference type="PROSITE" id="PS50011">
    <property type="entry name" value="PROTEIN_KINASE_DOM"/>
    <property type="match status" value="1"/>
</dbReference>
<dbReference type="SUPFAM" id="SSF56112">
    <property type="entry name" value="Protein kinase-like (PK-like)"/>
    <property type="match status" value="1"/>
</dbReference>
<dbReference type="CDD" id="cd14017">
    <property type="entry name" value="STKc_TTBK"/>
    <property type="match status" value="1"/>
</dbReference>
<dbReference type="InterPro" id="IPR011009">
    <property type="entry name" value="Kinase-like_dom_sf"/>
</dbReference>
<dbReference type="GO" id="GO:0004674">
    <property type="term" value="F:protein serine/threonine kinase activity"/>
    <property type="evidence" value="ECO:0007669"/>
    <property type="project" value="UniProtKB-KW"/>
</dbReference>
<dbReference type="InterPro" id="IPR047916">
    <property type="entry name" value="TTBK_Asator-like_STKc"/>
</dbReference>
<feature type="compositionally biased region" description="Polar residues" evidence="8">
    <location>
        <begin position="399"/>
        <end position="411"/>
    </location>
</feature>
<evidence type="ECO:0000313" key="11">
    <source>
        <dbReference type="Proteomes" id="UP000440578"/>
    </source>
</evidence>
<feature type="region of interest" description="Disordered" evidence="8">
    <location>
        <begin position="1"/>
        <end position="32"/>
    </location>
</feature>
<feature type="compositionally biased region" description="Low complexity" evidence="8">
    <location>
        <begin position="1078"/>
        <end position="1090"/>
    </location>
</feature>
<dbReference type="Proteomes" id="UP000440578">
    <property type="component" value="Unassembled WGS sequence"/>
</dbReference>
<evidence type="ECO:0000313" key="10">
    <source>
        <dbReference type="EMBL" id="KAF0310735.1"/>
    </source>
</evidence>
<dbReference type="InterPro" id="IPR017441">
    <property type="entry name" value="Protein_kinase_ATP_BS"/>
</dbReference>
<feature type="binding site" evidence="7">
    <location>
        <position position="83"/>
    </location>
    <ligand>
        <name>ATP</name>
        <dbReference type="ChEBI" id="CHEBI:30616"/>
    </ligand>
</feature>
<feature type="region of interest" description="Disordered" evidence="8">
    <location>
        <begin position="1037"/>
        <end position="1097"/>
    </location>
</feature>
<feature type="domain" description="Protein kinase" evidence="9">
    <location>
        <begin position="54"/>
        <end position="313"/>
    </location>
</feature>
<dbReference type="InterPro" id="IPR050235">
    <property type="entry name" value="CK1_Ser-Thr_kinase"/>
</dbReference>
<feature type="compositionally biased region" description="Pro residues" evidence="8">
    <location>
        <begin position="1429"/>
        <end position="1439"/>
    </location>
</feature>
<feature type="compositionally biased region" description="Basic and acidic residues" evidence="8">
    <location>
        <begin position="984"/>
        <end position="993"/>
    </location>
</feature>
<dbReference type="FunFam" id="1.10.510.10:FF:000481">
    <property type="entry name" value="Asator, isoform D"/>
    <property type="match status" value="1"/>
</dbReference>
<dbReference type="InterPro" id="IPR000719">
    <property type="entry name" value="Prot_kinase_dom"/>
</dbReference>
<feature type="compositionally biased region" description="Basic and acidic residues" evidence="8">
    <location>
        <begin position="1135"/>
        <end position="1149"/>
    </location>
</feature>
<feature type="compositionally biased region" description="Low complexity" evidence="8">
    <location>
        <begin position="1413"/>
        <end position="1428"/>
    </location>
</feature>
<name>A0A6A4WV75_AMPAM</name>
<feature type="compositionally biased region" description="Polar residues" evidence="8">
    <location>
        <begin position="802"/>
        <end position="815"/>
    </location>
</feature>
<keyword evidence="3 7" id="KW-0547">Nucleotide-binding</keyword>
<feature type="compositionally biased region" description="Low complexity" evidence="8">
    <location>
        <begin position="1057"/>
        <end position="1071"/>
    </location>
</feature>
<feature type="region of interest" description="Disordered" evidence="8">
    <location>
        <begin position="545"/>
        <end position="611"/>
    </location>
</feature>
<comment type="similarity">
    <text evidence="6">Belongs to the protein kinase superfamily. CK1 Ser/Thr protein kinase family.</text>
</comment>
<organism evidence="10 11">
    <name type="scientific">Amphibalanus amphitrite</name>
    <name type="common">Striped barnacle</name>
    <name type="synonym">Balanus amphitrite</name>
    <dbReference type="NCBI Taxonomy" id="1232801"/>
    <lineage>
        <taxon>Eukaryota</taxon>
        <taxon>Metazoa</taxon>
        <taxon>Ecdysozoa</taxon>
        <taxon>Arthropoda</taxon>
        <taxon>Crustacea</taxon>
        <taxon>Multicrustacea</taxon>
        <taxon>Cirripedia</taxon>
        <taxon>Thoracica</taxon>
        <taxon>Thoracicalcarea</taxon>
        <taxon>Balanomorpha</taxon>
        <taxon>Balanoidea</taxon>
        <taxon>Balanidae</taxon>
        <taxon>Amphibalaninae</taxon>
        <taxon>Amphibalanus</taxon>
    </lineage>
</organism>